<comment type="caution">
    <text evidence="3">The sequence shown here is derived from an EMBL/GenBank/DDBJ whole genome shotgun (WGS) entry which is preliminary data.</text>
</comment>
<feature type="transmembrane region" description="Helical" evidence="2">
    <location>
        <begin position="226"/>
        <end position="247"/>
    </location>
</feature>
<dbReference type="SUPFAM" id="SSF46565">
    <property type="entry name" value="Chaperone J-domain"/>
    <property type="match status" value="1"/>
</dbReference>
<dbReference type="EMBL" id="QRVL01000002">
    <property type="protein sequence ID" value="RGS41490.1"/>
    <property type="molecule type" value="Genomic_DNA"/>
</dbReference>
<sequence length="248" mass="29377">MTIWQALGIPQTTDQKEIKKAYAARVKSCHREEKPEEWAVLHDAYQRAIQYTKRQEKESDLNGSRTVPSPVKPVAREGLKERDGALEKEYGQLETDETEAQWQEYFARIRAGQERSRKMLTEELPERLRGLTLQGEGTQKKRWEEFLQSELAITLYKEPEFWRQIGEHVRAQEWSEEACRYIGRRVEDIKYEFNSRDYPELWRVLDELEMICLEEALKDPLRRTKITLRGFGLTILVFVLIGVFVRII</sequence>
<dbReference type="CDD" id="cd06257">
    <property type="entry name" value="DnaJ"/>
    <property type="match status" value="1"/>
</dbReference>
<dbReference type="AlphaFoldDB" id="A0A395V871"/>
<name>A0A395V871_9FIRM</name>
<accession>A0A395V871</accession>
<dbReference type="Proteomes" id="UP000266172">
    <property type="component" value="Unassembled WGS sequence"/>
</dbReference>
<reference evidence="3 4" key="1">
    <citation type="submission" date="2018-08" db="EMBL/GenBank/DDBJ databases">
        <title>A genome reference for cultivated species of the human gut microbiota.</title>
        <authorList>
            <person name="Zou Y."/>
            <person name="Xue W."/>
            <person name="Luo G."/>
        </authorList>
    </citation>
    <scope>NUCLEOTIDE SEQUENCE [LARGE SCALE GENOMIC DNA]</scope>
    <source>
        <strain evidence="3 4">AF22-12AC</strain>
    </source>
</reference>
<gene>
    <name evidence="3" type="ORF">DWX93_05055</name>
</gene>
<evidence type="ECO:0008006" key="5">
    <source>
        <dbReference type="Google" id="ProtNLM"/>
    </source>
</evidence>
<protein>
    <recommendedName>
        <fullName evidence="5">J domain-containing protein</fullName>
    </recommendedName>
</protein>
<dbReference type="InterPro" id="IPR001623">
    <property type="entry name" value="DnaJ_domain"/>
</dbReference>
<dbReference type="GO" id="GO:0006260">
    <property type="term" value="P:DNA replication"/>
    <property type="evidence" value="ECO:0007669"/>
    <property type="project" value="UniProtKB-KW"/>
</dbReference>
<dbReference type="InterPro" id="IPR036869">
    <property type="entry name" value="J_dom_sf"/>
</dbReference>
<keyword evidence="2" id="KW-1133">Transmembrane helix</keyword>
<organism evidence="3 4">
    <name type="scientific">Roseburia hominis</name>
    <dbReference type="NCBI Taxonomy" id="301301"/>
    <lineage>
        <taxon>Bacteria</taxon>
        <taxon>Bacillati</taxon>
        <taxon>Bacillota</taxon>
        <taxon>Clostridia</taxon>
        <taxon>Lachnospirales</taxon>
        <taxon>Lachnospiraceae</taxon>
        <taxon>Roseburia</taxon>
    </lineage>
</organism>
<dbReference type="RefSeq" id="WP_118096875.1">
    <property type="nucleotide sequence ID" value="NZ_QRVL01000002.1"/>
</dbReference>
<keyword evidence="1" id="KW-0235">DNA replication</keyword>
<keyword evidence="2" id="KW-0472">Membrane</keyword>
<evidence type="ECO:0000313" key="4">
    <source>
        <dbReference type="Proteomes" id="UP000266172"/>
    </source>
</evidence>
<evidence type="ECO:0000256" key="1">
    <source>
        <dbReference type="ARBA" id="ARBA00022705"/>
    </source>
</evidence>
<keyword evidence="2" id="KW-0812">Transmembrane</keyword>
<evidence type="ECO:0000256" key="2">
    <source>
        <dbReference type="SAM" id="Phobius"/>
    </source>
</evidence>
<evidence type="ECO:0000313" key="3">
    <source>
        <dbReference type="EMBL" id="RGS41490.1"/>
    </source>
</evidence>
<proteinExistence type="predicted"/>